<dbReference type="PANTHER" id="PTHR21528:SF0">
    <property type="entry name" value="DEHYDRODOLICHYL DIPHOSPHATE SYNTHASE COMPLEX SUBUNIT NUS1"/>
    <property type="match status" value="1"/>
</dbReference>
<dbReference type="GO" id="GO:0045547">
    <property type="term" value="F:ditrans,polycis-polyprenyl diphosphate synthase [(2E,6E)-farnesyl diphosphate specific] activity"/>
    <property type="evidence" value="ECO:0007669"/>
    <property type="project" value="UniProtKB-EC"/>
</dbReference>
<evidence type="ECO:0000256" key="14">
    <source>
        <dbReference type="SAM" id="Phobius"/>
    </source>
</evidence>
<dbReference type="Gene3D" id="3.40.1180.10">
    <property type="entry name" value="Decaprenyl diphosphate synthase-like"/>
    <property type="match status" value="1"/>
</dbReference>
<comment type="subcellular location">
    <subcellularLocation>
        <location evidence="2">Endoplasmic reticulum membrane</location>
    </subcellularLocation>
</comment>
<proteinExistence type="inferred from homology"/>
<evidence type="ECO:0000256" key="8">
    <source>
        <dbReference type="ARBA" id="ARBA00022824"/>
    </source>
</evidence>
<dbReference type="AlphaFoldDB" id="A0A8H7AA21"/>
<keyword evidence="10 14" id="KW-1133">Transmembrane helix</keyword>
<feature type="compositionally biased region" description="Low complexity" evidence="13">
    <location>
        <begin position="212"/>
        <end position="234"/>
    </location>
</feature>
<reference evidence="15" key="1">
    <citation type="submission" date="2020-02" db="EMBL/GenBank/DDBJ databases">
        <authorList>
            <person name="Palmer J.M."/>
        </authorList>
    </citation>
    <scope>NUCLEOTIDE SEQUENCE</scope>
    <source>
        <strain evidence="15">EPUS1.4</strain>
        <tissue evidence="15">Thallus</tissue>
    </source>
</reference>
<evidence type="ECO:0000256" key="3">
    <source>
        <dbReference type="ARBA" id="ARBA00004922"/>
    </source>
</evidence>
<organism evidence="15 16">
    <name type="scientific">Endocarpon pusillum</name>
    <dbReference type="NCBI Taxonomy" id="364733"/>
    <lineage>
        <taxon>Eukaryota</taxon>
        <taxon>Fungi</taxon>
        <taxon>Dikarya</taxon>
        <taxon>Ascomycota</taxon>
        <taxon>Pezizomycotina</taxon>
        <taxon>Eurotiomycetes</taxon>
        <taxon>Chaetothyriomycetidae</taxon>
        <taxon>Verrucariales</taxon>
        <taxon>Verrucariaceae</taxon>
        <taxon>Endocarpon</taxon>
    </lineage>
</organism>
<name>A0A8H7AA21_9EURO</name>
<dbReference type="PANTHER" id="PTHR21528">
    <property type="entry name" value="DEHYDRODOLICHYL DIPHOSPHATE SYNTHASE COMPLEX SUBUNIT NUS1"/>
    <property type="match status" value="1"/>
</dbReference>
<dbReference type="OrthoDB" id="19639at2759"/>
<evidence type="ECO:0000256" key="4">
    <source>
        <dbReference type="ARBA" id="ARBA00005432"/>
    </source>
</evidence>
<dbReference type="SUPFAM" id="SSF64005">
    <property type="entry name" value="Undecaprenyl diphosphate synthase"/>
    <property type="match status" value="1"/>
</dbReference>
<evidence type="ECO:0000256" key="9">
    <source>
        <dbReference type="ARBA" id="ARBA00022842"/>
    </source>
</evidence>
<evidence type="ECO:0000313" key="16">
    <source>
        <dbReference type="Proteomes" id="UP000606974"/>
    </source>
</evidence>
<accession>A0A8H7AA21</accession>
<comment type="cofactor">
    <cofactor evidence="1">
        <name>Mg(2+)</name>
        <dbReference type="ChEBI" id="CHEBI:18420"/>
    </cofactor>
</comment>
<protein>
    <recommendedName>
        <fullName evidence="5">ditrans,polycis-polyprenyl diphosphate synthase [(2E,6E)-farnesyldiphosphate specific]</fullName>
        <ecNumber evidence="5">2.5.1.87</ecNumber>
    </recommendedName>
</protein>
<keyword evidence="16" id="KW-1185">Reference proteome</keyword>
<dbReference type="EC" id="2.5.1.87" evidence="5"/>
<comment type="pathway">
    <text evidence="3">Protein modification; protein glycosylation.</text>
</comment>
<keyword evidence="7 14" id="KW-0812">Transmembrane</keyword>
<comment type="catalytic activity">
    <reaction evidence="12">
        <text>n isopentenyl diphosphate + (2E,6E)-farnesyl diphosphate = a di-trans,poly-cis-polyprenyl diphosphate + n diphosphate</text>
        <dbReference type="Rhea" id="RHEA:53008"/>
        <dbReference type="Rhea" id="RHEA-COMP:19494"/>
        <dbReference type="ChEBI" id="CHEBI:33019"/>
        <dbReference type="ChEBI" id="CHEBI:128769"/>
        <dbReference type="ChEBI" id="CHEBI:136960"/>
        <dbReference type="ChEBI" id="CHEBI:175763"/>
        <dbReference type="EC" id="2.5.1.87"/>
    </reaction>
</comment>
<gene>
    <name evidence="15" type="ORF">GJ744_003037</name>
</gene>
<evidence type="ECO:0000313" key="15">
    <source>
        <dbReference type="EMBL" id="KAF7503897.1"/>
    </source>
</evidence>
<sequence>MVYSRDTELYRRDVKSRGREFTAEERETLLKPYLPPVPELLAPSKGSSRRSGVRKVKKRRQKPIRSFLKSKLHVVLYFAVHLVFGIYLRLRQTYHAVIDRILTLLYYHHRTPELIQKDVKNLSRLPEHLSVVLTLKGEEDGGLESLMEDVAELSAWCASIGIPLLSVYEKSGILKSNMRSLHSLVFQRLSSYFGASQTPSFRLHAPSYPSYPPSATTTPALLPTTSTETTPSATQPQRRRNINVLLLSSTDGRDTLVDLTRTLAEMSQSHKLHPRDITQDLIDAELSATTSISVSPPYQPASPTQMPTMPKNQETITTMSKEPDLLIIFGPYVKLDGYPPWQVRLTEIFCVGESGGGNSGRSGGRVEYQGFLRGLGMFAAAEMRFGR</sequence>
<keyword evidence="6" id="KW-0808">Transferase</keyword>
<keyword evidence="8" id="KW-0256">Endoplasmic reticulum</keyword>
<dbReference type="GO" id="GO:0005789">
    <property type="term" value="C:endoplasmic reticulum membrane"/>
    <property type="evidence" value="ECO:0007669"/>
    <property type="project" value="UniProtKB-SubCell"/>
</dbReference>
<keyword evidence="9" id="KW-0460">Magnesium</keyword>
<keyword evidence="11 14" id="KW-0472">Membrane</keyword>
<evidence type="ECO:0000256" key="7">
    <source>
        <dbReference type="ARBA" id="ARBA00022692"/>
    </source>
</evidence>
<evidence type="ECO:0000256" key="12">
    <source>
        <dbReference type="ARBA" id="ARBA00047353"/>
    </source>
</evidence>
<dbReference type="InterPro" id="IPR038887">
    <property type="entry name" value="Nus1/NgBR"/>
</dbReference>
<dbReference type="EMBL" id="JAACFV010000157">
    <property type="protein sequence ID" value="KAF7503897.1"/>
    <property type="molecule type" value="Genomic_DNA"/>
</dbReference>
<feature type="transmembrane region" description="Helical" evidence="14">
    <location>
        <begin position="72"/>
        <end position="90"/>
    </location>
</feature>
<evidence type="ECO:0000256" key="11">
    <source>
        <dbReference type="ARBA" id="ARBA00023136"/>
    </source>
</evidence>
<evidence type="ECO:0000256" key="10">
    <source>
        <dbReference type="ARBA" id="ARBA00022989"/>
    </source>
</evidence>
<feature type="region of interest" description="Disordered" evidence="13">
    <location>
        <begin position="212"/>
        <end position="238"/>
    </location>
</feature>
<dbReference type="Proteomes" id="UP000606974">
    <property type="component" value="Unassembled WGS sequence"/>
</dbReference>
<evidence type="ECO:0000256" key="2">
    <source>
        <dbReference type="ARBA" id="ARBA00004586"/>
    </source>
</evidence>
<comment type="caution">
    <text evidence="15">The sequence shown here is derived from an EMBL/GenBank/DDBJ whole genome shotgun (WGS) entry which is preliminary data.</text>
</comment>
<evidence type="ECO:0000256" key="5">
    <source>
        <dbReference type="ARBA" id="ARBA00012596"/>
    </source>
</evidence>
<evidence type="ECO:0000256" key="6">
    <source>
        <dbReference type="ARBA" id="ARBA00022679"/>
    </source>
</evidence>
<evidence type="ECO:0000256" key="13">
    <source>
        <dbReference type="SAM" id="MobiDB-lite"/>
    </source>
</evidence>
<evidence type="ECO:0000256" key="1">
    <source>
        <dbReference type="ARBA" id="ARBA00001946"/>
    </source>
</evidence>
<dbReference type="InterPro" id="IPR036424">
    <property type="entry name" value="UPP_synth-like_sf"/>
</dbReference>
<dbReference type="UniPathway" id="UPA00378"/>
<comment type="similarity">
    <text evidence="4">Belongs to the UPP synthase family.</text>
</comment>
<dbReference type="GO" id="GO:1904423">
    <property type="term" value="C:dehydrodolichyl diphosphate synthase complex"/>
    <property type="evidence" value="ECO:0007669"/>
    <property type="project" value="InterPro"/>
</dbReference>